<keyword evidence="2" id="KW-1185">Reference proteome</keyword>
<proteinExistence type="predicted"/>
<name>A0ACC0DCD7_9PEZI</name>
<organism evidence="1 2">
    <name type="scientific">Hypoxylon rubiginosum</name>
    <dbReference type="NCBI Taxonomy" id="110542"/>
    <lineage>
        <taxon>Eukaryota</taxon>
        <taxon>Fungi</taxon>
        <taxon>Dikarya</taxon>
        <taxon>Ascomycota</taxon>
        <taxon>Pezizomycotina</taxon>
        <taxon>Sordariomycetes</taxon>
        <taxon>Xylariomycetidae</taxon>
        <taxon>Xylariales</taxon>
        <taxon>Hypoxylaceae</taxon>
        <taxon>Hypoxylon</taxon>
    </lineage>
</organism>
<evidence type="ECO:0000313" key="1">
    <source>
        <dbReference type="EMBL" id="KAI6090421.1"/>
    </source>
</evidence>
<dbReference type="EMBL" id="MU394291">
    <property type="protein sequence ID" value="KAI6090421.1"/>
    <property type="molecule type" value="Genomic_DNA"/>
</dbReference>
<dbReference type="Proteomes" id="UP001497680">
    <property type="component" value="Unassembled WGS sequence"/>
</dbReference>
<comment type="caution">
    <text evidence="1">The sequence shown here is derived from an EMBL/GenBank/DDBJ whole genome shotgun (WGS) entry which is preliminary data.</text>
</comment>
<protein>
    <submittedName>
        <fullName evidence="1">Uncharacterized protein</fullName>
    </submittedName>
</protein>
<evidence type="ECO:0000313" key="2">
    <source>
        <dbReference type="Proteomes" id="UP001497680"/>
    </source>
</evidence>
<sequence>MDAQNAVESANTKQAASPKRGVAESDDSKSTVTANSTNSTTNNVNTNNIKPPPTAKIPSTTKDSRSATIITLSNAQDDDVGPDQNSDAETIVLPDGLSPSKPRKSIKHIKHEDKSDGEIDDILPPPRKHLKDDRDGDRNGGPNGGPSEDTLSALERKKRPFGKEKQPRSKDASSGLSSAPASPPPHRRSNHVQNHRRRKSGDAAHSESGSESAKSKSSKDPTKHKSNSSDKLLLGKRKAPKAESDDEGESRKARRPRISDTSLDHSAGAREREMKTSSGRLHHDRHSTSRNRSHSPHGRPHRRSLSTQLPSQSSNGFSTKKRRVPAPLQSTEYHSDDSSASGSPHPRSSKLRSIATPVTGESTMSPARMPAHKKHVDNHGQTLLAKACAKGEYETAKKRLTERPEDLNFADYAGNTPLQVASLNGHDQIVQLLIDAGCNLDCRNSDKETPLLDAVENGHLGVVKLLLRAGVNPRKADAEGHEPLEKVPDNLDNAEEIRAALREAKERVGELQRTSEDHQPHDLPDTLSSHGAESPRPAQRRGGTVRSTKTSNHLLQAAARVKERCDDPEALVNAARGALGGANADPRPLPSLPTEYGTPMLAAIGGENLEVIKLLLNAQNFDPTRPRCREGPLWKDEEHLLKNAYDEYKKAPKGSKTKSPGKRDRELDQEVRRANRNESNSDAVRPPKRRPSSPSRDADVKKRTGASKISGSPKEKTRSLSFNGTHDEQTSPKRGPGRPKKEDRASHLATSDREVSPALSKSQPAKSKLVDSDMAAGKLISGKDLKGHREKEKQRRASMASNNSANDPDRLSEKYHDRTKAIRRDESNDRLSFGESSDPESRERRQIQNSSPEHRQPKQTDRKESSKAKKATSITVASEDLDVKMHSGAEAEREQTKKRKAEADAIAAEEAKKKEAERQQQEAEKKKQEAEAKRQEEAEKKRLQEEERIQEKARLEEERKQREEQERKQREEQERQQREAEETRRKEEEERKRQEEEARIRLEKEAAAAAAAEEARRLQEEQEQKERERKRAERAAAAAREAELQRARQEEAERMRLAKLPPLLRWEIAELFTKALGAEGREQWLLNTQVALLLGDKDMSLSRYTAWERKPVSMIAKKIIWRHEAGRYALVQEPLYPLGEQLPDYYGCDPRKIRAKRLNYLRSEAWKRFSETDMFFVKQSDFLYIVPTVPHLRNVKLSICYCELPEHESALNSWSMPGKWKQDPDAQSYGGFAPRSKHYINGELVGEDRPTPYRMSKTPFPEPRVPRRGGLIAVQPDEPDYAQICADQGLTHLLSDQQKQTVLNGAHLTPRSMASNEPLEFSGDNLSPSTESPHTRRPNGTKSAQESPVNGVDPGDHQHMN</sequence>
<reference evidence="1 2" key="1">
    <citation type="journal article" date="2022" name="New Phytol.">
        <title>Ecological generalism drives hyperdiversity of secondary metabolite gene clusters in xylarialean endophytes.</title>
        <authorList>
            <person name="Franco M.E.E."/>
            <person name="Wisecaver J.H."/>
            <person name="Arnold A.E."/>
            <person name="Ju Y.M."/>
            <person name="Slot J.C."/>
            <person name="Ahrendt S."/>
            <person name="Moore L.P."/>
            <person name="Eastman K.E."/>
            <person name="Scott K."/>
            <person name="Konkel Z."/>
            <person name="Mondo S.J."/>
            <person name="Kuo A."/>
            <person name="Hayes R.D."/>
            <person name="Haridas S."/>
            <person name="Andreopoulos B."/>
            <person name="Riley R."/>
            <person name="LaButti K."/>
            <person name="Pangilinan J."/>
            <person name="Lipzen A."/>
            <person name="Amirebrahimi M."/>
            <person name="Yan J."/>
            <person name="Adam C."/>
            <person name="Keymanesh K."/>
            <person name="Ng V."/>
            <person name="Louie K."/>
            <person name="Northen T."/>
            <person name="Drula E."/>
            <person name="Henrissat B."/>
            <person name="Hsieh H.M."/>
            <person name="Youens-Clark K."/>
            <person name="Lutzoni F."/>
            <person name="Miadlikowska J."/>
            <person name="Eastwood D.C."/>
            <person name="Hamelin R.C."/>
            <person name="Grigoriev I.V."/>
            <person name="U'Ren J.M."/>
        </authorList>
    </citation>
    <scope>NUCLEOTIDE SEQUENCE [LARGE SCALE GENOMIC DNA]</scope>
    <source>
        <strain evidence="1 2">ER1909</strain>
    </source>
</reference>
<accession>A0ACC0DCD7</accession>
<gene>
    <name evidence="1" type="ORF">F4821DRAFT_268011</name>
</gene>